<comment type="similarity">
    <text evidence="7">Belongs to the transferase hexapeptide repeat family. LpxD subfamily.</text>
</comment>
<dbReference type="PANTHER" id="PTHR43378:SF2">
    <property type="entry name" value="UDP-3-O-ACYLGLUCOSAMINE N-ACYLTRANSFERASE 1, MITOCHONDRIAL-RELATED"/>
    <property type="match status" value="1"/>
</dbReference>
<dbReference type="EMBL" id="AQQZ01000001">
    <property type="protein sequence ID" value="KNG95535.1"/>
    <property type="molecule type" value="Genomic_DNA"/>
</dbReference>
<evidence type="ECO:0000256" key="2">
    <source>
        <dbReference type="ARBA" id="ARBA00022556"/>
    </source>
</evidence>
<evidence type="ECO:0000256" key="4">
    <source>
        <dbReference type="ARBA" id="ARBA00022737"/>
    </source>
</evidence>
<keyword evidence="9" id="KW-1185">Reference proteome</keyword>
<comment type="function">
    <text evidence="7">Catalyzes the N-acylation of UDP-3-O-acylglucosamine using 3-hydroxyacyl-ACP as the acyl donor. Is involved in the biosynthesis of lipid A, a phosphorylated glycolipid that anchors the lipopolysaccharide to the outer membrane of the cell.</text>
</comment>
<organism evidence="8 9">
    <name type="scientific">Pseudaestuariivita atlantica</name>
    <dbReference type="NCBI Taxonomy" id="1317121"/>
    <lineage>
        <taxon>Bacteria</taxon>
        <taxon>Pseudomonadati</taxon>
        <taxon>Pseudomonadota</taxon>
        <taxon>Alphaproteobacteria</taxon>
        <taxon>Rhodobacterales</taxon>
        <taxon>Paracoccaceae</taxon>
        <taxon>Pseudaestuariivita</taxon>
    </lineage>
</organism>
<name>A0A0L1JUV2_9RHOB</name>
<dbReference type="UniPathway" id="UPA00973"/>
<dbReference type="PROSITE" id="PS00101">
    <property type="entry name" value="HEXAPEP_TRANSFERASES"/>
    <property type="match status" value="2"/>
</dbReference>
<keyword evidence="2 7" id="KW-0441">Lipid A biosynthesis</keyword>
<gene>
    <name evidence="7" type="primary">lpxD</name>
    <name evidence="8" type="ORF">ATO11_02790</name>
</gene>
<dbReference type="Gene3D" id="2.160.10.10">
    <property type="entry name" value="Hexapeptide repeat proteins"/>
    <property type="match status" value="1"/>
</dbReference>
<dbReference type="NCBIfam" id="TIGR01853">
    <property type="entry name" value="lipid_A_lpxD"/>
    <property type="match status" value="1"/>
</dbReference>
<dbReference type="GO" id="GO:0016020">
    <property type="term" value="C:membrane"/>
    <property type="evidence" value="ECO:0007669"/>
    <property type="project" value="GOC"/>
</dbReference>
<dbReference type="InterPro" id="IPR018357">
    <property type="entry name" value="Hexapep_transf_CS"/>
</dbReference>
<keyword evidence="6 7" id="KW-0012">Acyltransferase</keyword>
<comment type="subunit">
    <text evidence="7">Homotrimer.</text>
</comment>
<dbReference type="OrthoDB" id="9784739at2"/>
<comment type="caution">
    <text evidence="8">The sequence shown here is derived from an EMBL/GenBank/DDBJ whole genome shotgun (WGS) entry which is preliminary data.</text>
</comment>
<evidence type="ECO:0000256" key="1">
    <source>
        <dbReference type="ARBA" id="ARBA00022516"/>
    </source>
</evidence>
<keyword evidence="5 7" id="KW-0443">Lipid metabolism</keyword>
<dbReference type="SUPFAM" id="SSF51161">
    <property type="entry name" value="Trimeric LpxA-like enzymes"/>
    <property type="match status" value="1"/>
</dbReference>
<dbReference type="PATRIC" id="fig|1317121.7.peg.565"/>
<comment type="catalytic activity">
    <reaction evidence="7">
        <text>a UDP-3-O-[(3R)-3-hydroxyacyl]-alpha-D-glucosamine + a (3R)-hydroxyacyl-[ACP] = a UDP-2-N,3-O-bis[(3R)-3-hydroxyacyl]-alpha-D-glucosamine + holo-[ACP] + H(+)</text>
        <dbReference type="Rhea" id="RHEA:53836"/>
        <dbReference type="Rhea" id="RHEA-COMP:9685"/>
        <dbReference type="Rhea" id="RHEA-COMP:9945"/>
        <dbReference type="ChEBI" id="CHEBI:15378"/>
        <dbReference type="ChEBI" id="CHEBI:64479"/>
        <dbReference type="ChEBI" id="CHEBI:78827"/>
        <dbReference type="ChEBI" id="CHEBI:137740"/>
        <dbReference type="ChEBI" id="CHEBI:137748"/>
        <dbReference type="EC" id="2.3.1.191"/>
    </reaction>
</comment>
<dbReference type="NCBIfam" id="NF002060">
    <property type="entry name" value="PRK00892.1"/>
    <property type="match status" value="1"/>
</dbReference>
<dbReference type="GO" id="GO:0103118">
    <property type="term" value="F:UDP-3-O-[(3R)-3-hydroxyacyl]-glucosamine N-acyltransferase activity"/>
    <property type="evidence" value="ECO:0007669"/>
    <property type="project" value="UniProtKB-EC"/>
</dbReference>
<keyword evidence="4 7" id="KW-0677">Repeat</keyword>
<protein>
    <recommendedName>
        <fullName evidence="7">UDP-3-O-acylglucosamine N-acyltransferase</fullName>
        <ecNumber evidence="7">2.3.1.191</ecNumber>
    </recommendedName>
</protein>
<evidence type="ECO:0000256" key="7">
    <source>
        <dbReference type="HAMAP-Rule" id="MF_00523"/>
    </source>
</evidence>
<dbReference type="Pfam" id="PF00132">
    <property type="entry name" value="Hexapep"/>
    <property type="match status" value="1"/>
</dbReference>
<dbReference type="PANTHER" id="PTHR43378">
    <property type="entry name" value="UDP-3-O-ACYLGLUCOSAMINE N-ACYLTRANSFERASE"/>
    <property type="match status" value="1"/>
</dbReference>
<dbReference type="GO" id="GO:0009245">
    <property type="term" value="P:lipid A biosynthetic process"/>
    <property type="evidence" value="ECO:0007669"/>
    <property type="project" value="UniProtKB-UniRule"/>
</dbReference>
<sequence>MRTTLADIAAALRVDPLGDADLVITGITEPADAGPEDLALAMQPAYIDDLAKGGAVAALLPAGTDWQALGLKGAICPDRPRYALAGASAMMDAGEGYPAGLHPTAFIDPSAQLGDGVSVGPLAVIGAGAQIGANSVIGPQVHVGAQAQLGQRALLREGVRIGARVVIGDNFIAQPGAVVGGDGFSFVTPEKSTAEDVRETLGDTVTAEGQAWARIHSLGGVLVGDDVEIGANSCIDRGTVRPTRVGDGCKIDNLVQIGHNVVLGRNCLVCAGAGIAGSSRLGDNVVVAGMAGVADNISVGDNVVIAAASAVLSNVPAGRAVMGYPAVKMETNVAAYKASRRLPRLLADVASLKKAVFKDGGTD</sequence>
<dbReference type="AlphaFoldDB" id="A0A0L1JUV2"/>
<dbReference type="InterPro" id="IPR001451">
    <property type="entry name" value="Hexapep"/>
</dbReference>
<feature type="active site" description="Proton acceptor" evidence="7">
    <location>
        <position position="259"/>
    </location>
</feature>
<dbReference type="GO" id="GO:0016410">
    <property type="term" value="F:N-acyltransferase activity"/>
    <property type="evidence" value="ECO:0007669"/>
    <property type="project" value="InterPro"/>
</dbReference>
<evidence type="ECO:0000256" key="6">
    <source>
        <dbReference type="ARBA" id="ARBA00023315"/>
    </source>
</evidence>
<comment type="pathway">
    <text evidence="7">Bacterial outer membrane biogenesis; LPS lipid A biosynthesis.</text>
</comment>
<evidence type="ECO:0000313" key="8">
    <source>
        <dbReference type="EMBL" id="KNG95535.1"/>
    </source>
</evidence>
<evidence type="ECO:0000256" key="3">
    <source>
        <dbReference type="ARBA" id="ARBA00022679"/>
    </source>
</evidence>
<dbReference type="InterPro" id="IPR007691">
    <property type="entry name" value="LpxD"/>
</dbReference>
<keyword evidence="3 7" id="KW-0808">Transferase</keyword>
<reference evidence="8 9" key="1">
    <citation type="journal article" date="2015" name="Int. J. Syst. Evol. Microbiol.">
        <title>Aestuariivita atlantica sp. nov., isolated from deep sea sediment of the Atlantic Ocean.</title>
        <authorList>
            <person name="Li G."/>
            <person name="Lai Q."/>
            <person name="Du Y."/>
            <person name="Liu X."/>
            <person name="Sun F."/>
            <person name="Shao Z."/>
        </authorList>
    </citation>
    <scope>NUCLEOTIDE SEQUENCE [LARGE SCALE GENOMIC DNA]</scope>
    <source>
        <strain evidence="8 9">22II-S11-z3</strain>
    </source>
</reference>
<dbReference type="HAMAP" id="MF_00523">
    <property type="entry name" value="LpxD"/>
    <property type="match status" value="1"/>
</dbReference>
<proteinExistence type="inferred from homology"/>
<dbReference type="RefSeq" id="WP_050529270.1">
    <property type="nucleotide sequence ID" value="NZ_AQQZ01000001.1"/>
</dbReference>
<keyword evidence="1 7" id="KW-0444">Lipid biosynthesis</keyword>
<dbReference type="InterPro" id="IPR011004">
    <property type="entry name" value="Trimer_LpxA-like_sf"/>
</dbReference>
<dbReference type="STRING" id="1317121.ATO11_02790"/>
<dbReference type="EC" id="2.3.1.191" evidence="7"/>
<dbReference type="CDD" id="cd03352">
    <property type="entry name" value="LbH_LpxD"/>
    <property type="match status" value="1"/>
</dbReference>
<accession>A0A0L1JUV2</accession>
<evidence type="ECO:0000256" key="5">
    <source>
        <dbReference type="ARBA" id="ARBA00023098"/>
    </source>
</evidence>
<dbReference type="Proteomes" id="UP000036938">
    <property type="component" value="Unassembled WGS sequence"/>
</dbReference>
<dbReference type="Gene3D" id="3.40.1390.10">
    <property type="entry name" value="MurE/MurF, N-terminal domain"/>
    <property type="match status" value="1"/>
</dbReference>
<evidence type="ECO:0000313" key="9">
    <source>
        <dbReference type="Proteomes" id="UP000036938"/>
    </source>
</evidence>